<evidence type="ECO:0000313" key="3">
    <source>
        <dbReference type="EMBL" id="KAF2191908.1"/>
    </source>
</evidence>
<accession>A0A6A6EMA8</accession>
<dbReference type="Pfam" id="PF20209">
    <property type="entry name" value="DUF6570"/>
    <property type="match status" value="1"/>
</dbReference>
<keyword evidence="4" id="KW-1185">Reference proteome</keyword>
<dbReference type="InterPro" id="IPR046700">
    <property type="entry name" value="DUF6570"/>
</dbReference>
<dbReference type="EMBL" id="ML994616">
    <property type="protein sequence ID" value="KAF2191908.1"/>
    <property type="molecule type" value="Genomic_DNA"/>
</dbReference>
<proteinExistence type="predicted"/>
<feature type="compositionally biased region" description="Basic residues" evidence="1">
    <location>
        <begin position="603"/>
        <end position="618"/>
    </location>
</feature>
<feature type="compositionally biased region" description="Basic and acidic residues" evidence="1">
    <location>
        <begin position="811"/>
        <end position="823"/>
    </location>
</feature>
<gene>
    <name evidence="3" type="ORF">K469DRAFT_805094</name>
</gene>
<dbReference type="OrthoDB" id="5093502at2759"/>
<feature type="compositionally biased region" description="Polar residues" evidence="1">
    <location>
        <begin position="563"/>
        <end position="577"/>
    </location>
</feature>
<feature type="region of interest" description="Disordered" evidence="1">
    <location>
        <begin position="152"/>
        <end position="179"/>
    </location>
</feature>
<protein>
    <recommendedName>
        <fullName evidence="2">DUF6570 domain-containing protein</fullName>
    </recommendedName>
</protein>
<name>A0A6A6EMA8_9PEZI</name>
<reference evidence="3" key="1">
    <citation type="journal article" date="2020" name="Stud. Mycol.">
        <title>101 Dothideomycetes genomes: a test case for predicting lifestyles and emergence of pathogens.</title>
        <authorList>
            <person name="Haridas S."/>
            <person name="Albert R."/>
            <person name="Binder M."/>
            <person name="Bloem J."/>
            <person name="Labutti K."/>
            <person name="Salamov A."/>
            <person name="Andreopoulos B."/>
            <person name="Baker S."/>
            <person name="Barry K."/>
            <person name="Bills G."/>
            <person name="Bluhm B."/>
            <person name="Cannon C."/>
            <person name="Castanera R."/>
            <person name="Culley D."/>
            <person name="Daum C."/>
            <person name="Ezra D."/>
            <person name="Gonzalez J."/>
            <person name="Henrissat B."/>
            <person name="Kuo A."/>
            <person name="Liang C."/>
            <person name="Lipzen A."/>
            <person name="Lutzoni F."/>
            <person name="Magnuson J."/>
            <person name="Mondo S."/>
            <person name="Nolan M."/>
            <person name="Ohm R."/>
            <person name="Pangilinan J."/>
            <person name="Park H.-J."/>
            <person name="Ramirez L."/>
            <person name="Alfaro M."/>
            <person name="Sun H."/>
            <person name="Tritt A."/>
            <person name="Yoshinaga Y."/>
            <person name="Zwiers L.-H."/>
            <person name="Turgeon B."/>
            <person name="Goodwin S."/>
            <person name="Spatafora J."/>
            <person name="Crous P."/>
            <person name="Grigoriev I."/>
        </authorList>
    </citation>
    <scope>NUCLEOTIDE SEQUENCE</scope>
    <source>
        <strain evidence="3">CBS 207.26</strain>
    </source>
</reference>
<organism evidence="3 4">
    <name type="scientific">Zopfia rhizophila CBS 207.26</name>
    <dbReference type="NCBI Taxonomy" id="1314779"/>
    <lineage>
        <taxon>Eukaryota</taxon>
        <taxon>Fungi</taxon>
        <taxon>Dikarya</taxon>
        <taxon>Ascomycota</taxon>
        <taxon>Pezizomycotina</taxon>
        <taxon>Dothideomycetes</taxon>
        <taxon>Dothideomycetes incertae sedis</taxon>
        <taxon>Zopfiaceae</taxon>
        <taxon>Zopfia</taxon>
    </lineage>
</organism>
<feature type="compositionally biased region" description="Polar residues" evidence="1">
    <location>
        <begin position="635"/>
        <end position="649"/>
    </location>
</feature>
<evidence type="ECO:0000313" key="4">
    <source>
        <dbReference type="Proteomes" id="UP000800200"/>
    </source>
</evidence>
<feature type="region of interest" description="Disordered" evidence="1">
    <location>
        <begin position="800"/>
        <end position="823"/>
    </location>
</feature>
<evidence type="ECO:0000256" key="1">
    <source>
        <dbReference type="SAM" id="MobiDB-lite"/>
    </source>
</evidence>
<dbReference type="AlphaFoldDB" id="A0A6A6EMA8"/>
<dbReference type="Proteomes" id="UP000800200">
    <property type="component" value="Unassembled WGS sequence"/>
</dbReference>
<feature type="domain" description="DUF6570" evidence="2">
    <location>
        <begin position="314"/>
        <end position="438"/>
    </location>
</feature>
<feature type="region of interest" description="Disordered" evidence="1">
    <location>
        <begin position="563"/>
        <end position="651"/>
    </location>
</feature>
<sequence>MLQCIRRLDKIWGQTKKLYLQSVAPRRWRREMLSGKKGGVPDWAEASIKLNQLILRRIQMRGRQPPLKSSINPINLIDLENLKRWRDQNPYIKMNNRERVSLHYRRVRLKDIPDTYGFDKYGLIVRGEFVSKDEDANVRPSVEGGVIMPMRKRQRSVESSQPGSKRARTAVRRERSDEEQMEDLASVLRSLDEDFAEKVRLSQEQEWCVPVPHARKVCTVQEFYKAFHDTRTLPIYTCMICYRKCAKAELEDIDWHWWARGSVEKRDDSPFACRRCFPPGEKIPGCPDCVRHLGRGALCPAAQLHVRLGCEHMFPDELKSLTPVEEKLIALNSCYGFITKYSLADGHRQSVRYPKHIKGHITVFPNNVQELVTNVLPHPLLKVMDEIHVSWYGAEKPAPSDLSTLLSVRRRVVERALVWLKRHNPLYANVHIDRAEMDSWDASPHGVPSQVYDRLERNEPLAWERARTGQVVPPMERGLDDEGPVDIRDVLATLSQGHDHAVLGAGLRLQAYRNGREWAEKKRNEAIKQANERANPVEAEGPAGDAGASPALSFVTAVSETEAYTMSQESRTSLNEDSNTREDFEESDSSIEEFVDYTLPAKRSSKRSKRQQTQRKRRNADVSSGAGHSDESTVIPDSQDSAASNVTTEQSERWSWINGKFQCHKGQDLMKEQSDTPADVWIYFDQARLECKSTLVGRLLEAFGAVTGGDMGFFGNELARLHQLEDEVLLPASTELGLNADGFYSQPSGDESDYIPGNINRGVESDYSIDHPGHGDERRVQNALPKAVLGKIHNYEENRTGLQEDANGNKVRNEKIAGQEYRQ</sequence>
<evidence type="ECO:0000259" key="2">
    <source>
        <dbReference type="Pfam" id="PF20209"/>
    </source>
</evidence>
<feature type="compositionally biased region" description="Acidic residues" evidence="1">
    <location>
        <begin position="583"/>
        <end position="595"/>
    </location>
</feature>